<sequence>MIANRLINANRKNKKNPKEKMRNRLTFILLIFLSLFSCQTKKGDYVCTPCDLKCDDLTFSEAGICPHCKMALVKKSELNKEKELILNQIEIKEGSGIFLVEGGIGNEDKRIKVFYHKPKNFSPTSGILIVVPGAGRNGDSYRDAWIDESEAYNLLILSPMYPESTYGFEDYHLGGLITDTNFKNSVEYIENTNIATLDETKFDFNINSNSNEWIFNDFDRIFDLTIEALNSKQTSYDMFGHSAGGHILHRLALFQKKSKAARILASNPSFYTLPDFEVPFPFGCKNAPITQEALKYAFEKELVVFLGEMDNENETGGTFLRSTTADKQGLHRFERGKFFYSESKTIAEALKLEFHWDLVIVQNVGHNHQRMGAAAANYLYGEREK</sequence>
<dbReference type="RefSeq" id="WP_346820946.1">
    <property type="nucleotide sequence ID" value="NZ_JBDKWZ010000004.1"/>
</dbReference>
<dbReference type="EMBL" id="JBDKWZ010000004">
    <property type="protein sequence ID" value="MEN7548164.1"/>
    <property type="molecule type" value="Genomic_DNA"/>
</dbReference>
<dbReference type="Proteomes" id="UP001403385">
    <property type="component" value="Unassembled WGS sequence"/>
</dbReference>
<comment type="caution">
    <text evidence="1">The sequence shown here is derived from an EMBL/GenBank/DDBJ whole genome shotgun (WGS) entry which is preliminary data.</text>
</comment>
<gene>
    <name evidence="1" type="ORF">AAG747_09600</name>
</gene>
<protein>
    <recommendedName>
        <fullName evidence="3">Alpha/beta hydrolase</fullName>
    </recommendedName>
</protein>
<keyword evidence="2" id="KW-1185">Reference proteome</keyword>
<evidence type="ECO:0008006" key="3">
    <source>
        <dbReference type="Google" id="ProtNLM"/>
    </source>
</evidence>
<name>A0AAW9S707_9BACT</name>
<accession>A0AAW9S707</accession>
<evidence type="ECO:0000313" key="1">
    <source>
        <dbReference type="EMBL" id="MEN7548164.1"/>
    </source>
</evidence>
<proteinExistence type="predicted"/>
<dbReference type="AlphaFoldDB" id="A0AAW9S707"/>
<dbReference type="InterPro" id="IPR029058">
    <property type="entry name" value="AB_hydrolase_fold"/>
</dbReference>
<dbReference type="Gene3D" id="3.40.50.1820">
    <property type="entry name" value="alpha/beta hydrolase"/>
    <property type="match status" value="1"/>
</dbReference>
<dbReference type="SUPFAM" id="SSF53474">
    <property type="entry name" value="alpha/beta-Hydrolases"/>
    <property type="match status" value="1"/>
</dbReference>
<reference evidence="1 2" key="1">
    <citation type="submission" date="2024-04" db="EMBL/GenBank/DDBJ databases">
        <title>Novel genus in family Flammeovirgaceae.</title>
        <authorList>
            <person name="Nguyen T.H."/>
            <person name="Vuong T.Q."/>
            <person name="Le H."/>
            <person name="Kim S.-G."/>
        </authorList>
    </citation>
    <scope>NUCLEOTIDE SEQUENCE [LARGE SCALE GENOMIC DNA]</scope>
    <source>
        <strain evidence="1 2">JCM 23209</strain>
    </source>
</reference>
<organism evidence="1 2">
    <name type="scientific">Rapidithrix thailandica</name>
    <dbReference type="NCBI Taxonomy" id="413964"/>
    <lineage>
        <taxon>Bacteria</taxon>
        <taxon>Pseudomonadati</taxon>
        <taxon>Bacteroidota</taxon>
        <taxon>Cytophagia</taxon>
        <taxon>Cytophagales</taxon>
        <taxon>Flammeovirgaceae</taxon>
        <taxon>Rapidithrix</taxon>
    </lineage>
</organism>
<evidence type="ECO:0000313" key="2">
    <source>
        <dbReference type="Proteomes" id="UP001403385"/>
    </source>
</evidence>